<sequence length="1575" mass="175422">MSFTLQAFLDSPRIEVLESCRKADLLCVAAHFGIPVSRHAIKRELRAELIEHLVELKVLVASVPSVSKDETAGVAVDSNAVGVVTPPGKVEEAEVPPATLPRFDPLSPELGSSSRDAKLKLRLTRLRLETEERERERERRAEYELRLQVRRMEIEADKEVRLKQLEVEALQHSAAQSSMADTATALAVSNGKRGFDVSRNIAMVPTFRESEVDSYFKAFERVAIALDWPEDMWSILLQCKLVGKAQEVVSSLSVADSLQYTVLKESILRAYELVPEAYRQKFRNHKKPSGHTFVEFAREKSVLFDKWCSASEVQNNFESLRQLVLLEDFKGSLPEKVVVFLNEQKVTSLSKAAVMADEFVLTHKTVFLSHSEGLARPRPLRVEPRSFPQDKPRELSTSPRGSRECFYCHKRGHVVVDCPGLKRKLSSTSPQPKGMGLLKSLPGMDKPQTLDPCFKPFVSQGFISETGHPDNQQPVTMLRDTGGSQSVIREGILPLTEGSSCKSNAIVQGIGMKYLSAPLHLLHVRSSLVEGFFKVAVLPALPISGVDFILGNDIAGGKVVPAPEVTENPVVDLGVENPQPGFEGFPHCVVTRAQTQKYGLDLSDSFLAGECVSVKGRSSRLPKVSPKSLTSCPTTVELPATREEFIAAQKEETSIKKCHALVLSLTEAEKMKTAYFYNDGLLMRRWTSGNPSEDWAVTNQVVVPTVFRPQVLMLAHDHPWSGHLGVTKTYDRVLKHFFWPGLRSDVIHYCRTCHICQLAGKPNQVVPPAPLVPIPVHEEPFERVIVDCVGPLPKAKTGNQFILTIMCASTRFPEAVPLRRITANVITKALVKFFSVFGLPKVIQTDQGTNFKSKVFKEVLKGLNIRHVTSSSYHPESQGALERFHQTLKSMVRKHCLASRMSWDESLPFLMFAARGAVQESLGFSPAELVFGHQVRGPLQILQERLVDLEKPVRHFPEYVVELRERLKKACSLARDTLASSQEKMKGHFDRKTVVRSFQPGDQVLLLLPILGSALSTRFSGPYIVEKKLSETNYVLKTPDRRQKTRVCHVNMMKRYCSREGETLGSTASSSVSPVVPIATAITESSSAGLGLCEKTSGVARLNNSEILSNLPLYLSHLSDCHRNDIQELISCFPDLFGDIPTRTTVVSHDITLTKPDPVKQHAYRVNPVKRGILKQEANYLLEHGFAVPSHSPWSSPCLLDTKSDGSPRFCTDFRKVNAVTVPDAYPLPLMDDCIDEVGPATYVTKLDMLKGYWQVPLTARASEISAFVTPDHFLQYTVMPFGLCNAPATFQRLVNKVLGDVRNCRAYLDDIVVYSDVWSNHLATLRDVFERLSAASLTLNLAKCEFGKGTILYLGQQVGGGRVCPADVRVSAIIAFPVPTGRRELRRFLGMAGYYRRFCRNFSSVASPLSALTSPLKPFIWSNECQHAFDGLKAMLCCPPVLSAPVFSKPFKLEIDASADGVGAVLLQEDDSGIDHPVSYFSKKLNDHQKRYSTIEKEALSLLLALQHFEVYVGSSTVPVKVFTDHSPLVFLRRMSNHNQRLMRWALFIQDYNLEMHHKRGSENVIADALSRSV</sequence>
<feature type="region of interest" description="Disordered" evidence="11">
    <location>
        <begin position="90"/>
        <end position="109"/>
    </location>
</feature>
<evidence type="ECO:0000256" key="6">
    <source>
        <dbReference type="ARBA" id="ARBA00022759"/>
    </source>
</evidence>
<dbReference type="InterPro" id="IPR036397">
    <property type="entry name" value="RNaseH_sf"/>
</dbReference>
<dbReference type="InterPro" id="IPR054465">
    <property type="entry name" value="Integrase_p58-like_C"/>
</dbReference>
<dbReference type="SUPFAM" id="SSF53098">
    <property type="entry name" value="Ribonuclease H-like"/>
    <property type="match status" value="1"/>
</dbReference>
<dbReference type="InParanoid" id="A0A3B3HVB4"/>
<evidence type="ECO:0000256" key="1">
    <source>
        <dbReference type="ARBA" id="ARBA00010879"/>
    </source>
</evidence>
<dbReference type="Pfam" id="PF00665">
    <property type="entry name" value="rve"/>
    <property type="match status" value="1"/>
</dbReference>
<dbReference type="GO" id="GO:0006508">
    <property type="term" value="P:proteolysis"/>
    <property type="evidence" value="ECO:0007669"/>
    <property type="project" value="InterPro"/>
</dbReference>
<dbReference type="GO" id="GO:0003964">
    <property type="term" value="F:RNA-directed DNA polymerase activity"/>
    <property type="evidence" value="ECO:0007669"/>
    <property type="project" value="UniProtKB-KW"/>
</dbReference>
<feature type="domain" description="Integrase catalytic" evidence="14">
    <location>
        <begin position="776"/>
        <end position="934"/>
    </location>
</feature>
<dbReference type="InterPro" id="IPR001995">
    <property type="entry name" value="Peptidase_A2_cat"/>
</dbReference>
<dbReference type="Gene3D" id="3.10.10.10">
    <property type="entry name" value="HIV Type 1 Reverse Transcriptase, subunit A, domain 1"/>
    <property type="match status" value="1"/>
</dbReference>
<evidence type="ECO:0000256" key="3">
    <source>
        <dbReference type="ARBA" id="ARBA00022679"/>
    </source>
</evidence>
<keyword evidence="7" id="KW-0378">Hydrolase</keyword>
<name>A0A3B3HVB4_ORYLA</name>
<dbReference type="Pfam" id="PF17917">
    <property type="entry name" value="RT_RNaseH"/>
    <property type="match status" value="1"/>
</dbReference>
<dbReference type="InterPro" id="IPR038269">
    <property type="entry name" value="SCAN_sf"/>
</dbReference>
<keyword evidence="10" id="KW-0863">Zinc-finger</keyword>
<dbReference type="PANTHER" id="PTHR37984:SF5">
    <property type="entry name" value="PROTEIN NYNRIN-LIKE"/>
    <property type="match status" value="1"/>
</dbReference>
<dbReference type="SUPFAM" id="SSF56672">
    <property type="entry name" value="DNA/RNA polymerases"/>
    <property type="match status" value="1"/>
</dbReference>
<evidence type="ECO:0000256" key="7">
    <source>
        <dbReference type="ARBA" id="ARBA00022801"/>
    </source>
</evidence>
<dbReference type="GO" id="GO:0015074">
    <property type="term" value="P:DNA integration"/>
    <property type="evidence" value="ECO:0007669"/>
    <property type="project" value="InterPro"/>
</dbReference>
<evidence type="ECO:0000256" key="8">
    <source>
        <dbReference type="ARBA" id="ARBA00022918"/>
    </source>
</evidence>
<dbReference type="CDD" id="cd09274">
    <property type="entry name" value="RNase_HI_RT_Ty3"/>
    <property type="match status" value="1"/>
</dbReference>
<organism evidence="15 16">
    <name type="scientific">Oryzias latipes</name>
    <name type="common">Japanese rice fish</name>
    <name type="synonym">Japanese killifish</name>
    <dbReference type="NCBI Taxonomy" id="8090"/>
    <lineage>
        <taxon>Eukaryota</taxon>
        <taxon>Metazoa</taxon>
        <taxon>Chordata</taxon>
        <taxon>Craniata</taxon>
        <taxon>Vertebrata</taxon>
        <taxon>Euteleostomi</taxon>
        <taxon>Actinopterygii</taxon>
        <taxon>Neopterygii</taxon>
        <taxon>Teleostei</taxon>
        <taxon>Neoteleostei</taxon>
        <taxon>Acanthomorphata</taxon>
        <taxon>Ovalentaria</taxon>
        <taxon>Atherinomorphae</taxon>
        <taxon>Beloniformes</taxon>
        <taxon>Adrianichthyidae</taxon>
        <taxon>Oryziinae</taxon>
        <taxon>Oryzias</taxon>
    </lineage>
</organism>
<dbReference type="InterPro" id="IPR001878">
    <property type="entry name" value="Znf_CCHC"/>
</dbReference>
<dbReference type="Gene3D" id="1.10.4020.10">
    <property type="entry name" value="DNA breaking-rejoining enzymes"/>
    <property type="match status" value="1"/>
</dbReference>
<accession>A0A3B3HVB4</accession>
<dbReference type="GeneTree" id="ENSGT01050000244855"/>
<dbReference type="EC" id="3.1.26.4" evidence="2"/>
<dbReference type="Gene3D" id="4.10.60.10">
    <property type="entry name" value="Zinc finger, CCHC-type"/>
    <property type="match status" value="1"/>
</dbReference>
<keyword evidence="8" id="KW-0695">RNA-directed DNA polymerase</keyword>
<evidence type="ECO:0000259" key="14">
    <source>
        <dbReference type="PROSITE" id="PS50994"/>
    </source>
</evidence>
<dbReference type="InterPro" id="IPR041373">
    <property type="entry name" value="RT_RNaseH"/>
</dbReference>
<feature type="domain" description="Peptidase A2" evidence="13">
    <location>
        <begin position="475"/>
        <end position="511"/>
    </location>
</feature>
<dbReference type="PROSITE" id="PS50994">
    <property type="entry name" value="INTEGRASE"/>
    <property type="match status" value="1"/>
</dbReference>
<dbReference type="InterPro" id="IPR000477">
    <property type="entry name" value="RT_dom"/>
</dbReference>
<keyword evidence="6" id="KW-0255">Endonuclease</keyword>
<dbReference type="Bgee" id="ENSORLG00000029874">
    <property type="expression patterns" value="Expressed in pharyngeal gill and 4 other cell types or tissues"/>
</dbReference>
<dbReference type="InterPro" id="IPR036875">
    <property type="entry name" value="Znf_CCHC_sf"/>
</dbReference>
<dbReference type="Gene3D" id="3.30.420.10">
    <property type="entry name" value="Ribonuclease H-like superfamily/Ribonuclease H"/>
    <property type="match status" value="1"/>
</dbReference>
<feature type="region of interest" description="Disordered" evidence="11">
    <location>
        <begin position="379"/>
        <end position="398"/>
    </location>
</feature>
<dbReference type="InterPro" id="IPR041588">
    <property type="entry name" value="Integrase_H2C2"/>
</dbReference>
<proteinExistence type="inferred from homology"/>
<dbReference type="Pfam" id="PF17921">
    <property type="entry name" value="Integrase_H2C2"/>
    <property type="match status" value="1"/>
</dbReference>
<dbReference type="Proteomes" id="UP000001038">
    <property type="component" value="Chromosome 6"/>
</dbReference>
<dbReference type="InterPro" id="IPR050951">
    <property type="entry name" value="Retrovirus_Pol_polyprotein"/>
</dbReference>
<dbReference type="CDD" id="cd01647">
    <property type="entry name" value="RT_LTR"/>
    <property type="match status" value="1"/>
</dbReference>
<evidence type="ECO:0000256" key="11">
    <source>
        <dbReference type="SAM" id="MobiDB-lite"/>
    </source>
</evidence>
<dbReference type="InterPro" id="IPR001584">
    <property type="entry name" value="Integrase_cat-core"/>
</dbReference>
<evidence type="ECO:0000313" key="16">
    <source>
        <dbReference type="Proteomes" id="UP000001038"/>
    </source>
</evidence>
<dbReference type="GO" id="GO:0004523">
    <property type="term" value="F:RNA-DNA hybrid ribonuclease activity"/>
    <property type="evidence" value="ECO:0007669"/>
    <property type="project" value="UniProtKB-EC"/>
</dbReference>
<comment type="similarity">
    <text evidence="1">Belongs to the beta type-B retroviral polymerase family. HERV class-II K(HML-2) pol subfamily.</text>
</comment>
<dbReference type="Gene3D" id="3.30.70.270">
    <property type="match status" value="2"/>
</dbReference>
<evidence type="ECO:0000313" key="15">
    <source>
        <dbReference type="Ensembl" id="ENSORLP00000035556.1"/>
    </source>
</evidence>
<evidence type="ECO:0000256" key="9">
    <source>
        <dbReference type="ARBA" id="ARBA00039658"/>
    </source>
</evidence>
<feature type="domain" description="CCHC-type" evidence="12">
    <location>
        <begin position="405"/>
        <end position="419"/>
    </location>
</feature>
<dbReference type="SUPFAM" id="SSF57756">
    <property type="entry name" value="Retrovirus zinc finger-like domains"/>
    <property type="match status" value="1"/>
</dbReference>
<dbReference type="InterPro" id="IPR043502">
    <property type="entry name" value="DNA/RNA_pol_sf"/>
</dbReference>
<dbReference type="Gene3D" id="3.10.20.370">
    <property type="match status" value="1"/>
</dbReference>
<dbReference type="InterPro" id="IPR012337">
    <property type="entry name" value="RNaseH-like_sf"/>
</dbReference>
<keyword evidence="3" id="KW-0808">Transferase</keyword>
<evidence type="ECO:0000256" key="5">
    <source>
        <dbReference type="ARBA" id="ARBA00022722"/>
    </source>
</evidence>
<protein>
    <recommendedName>
        <fullName evidence="9">Gypsy retrotransposon integrase-like protein 1</fullName>
        <ecNumber evidence="2">3.1.26.4</ecNumber>
    </recommendedName>
</protein>
<evidence type="ECO:0000259" key="13">
    <source>
        <dbReference type="PROSITE" id="PS50175"/>
    </source>
</evidence>
<dbReference type="Pfam" id="PF00078">
    <property type="entry name" value="RVT_1"/>
    <property type="match status" value="1"/>
</dbReference>
<dbReference type="Pfam" id="PF22938">
    <property type="entry name" value="Integrase_p58_C"/>
    <property type="match status" value="1"/>
</dbReference>
<evidence type="ECO:0000256" key="10">
    <source>
        <dbReference type="PROSITE-ProRule" id="PRU00047"/>
    </source>
</evidence>
<dbReference type="FunFam" id="3.30.70.270:FF:000020">
    <property type="entry name" value="Transposon Tf2-6 polyprotein-like Protein"/>
    <property type="match status" value="1"/>
</dbReference>
<keyword evidence="4" id="KW-0548">Nucleotidyltransferase</keyword>
<dbReference type="FunFam" id="3.10.20.370:FF:000001">
    <property type="entry name" value="Retrovirus-related Pol polyprotein from transposon 17.6-like protein"/>
    <property type="match status" value="1"/>
</dbReference>
<dbReference type="Pfam" id="PF02023">
    <property type="entry name" value="SCAN"/>
    <property type="match status" value="1"/>
</dbReference>
<evidence type="ECO:0000256" key="2">
    <source>
        <dbReference type="ARBA" id="ARBA00012180"/>
    </source>
</evidence>
<dbReference type="GO" id="GO:0004190">
    <property type="term" value="F:aspartic-type endopeptidase activity"/>
    <property type="evidence" value="ECO:0007669"/>
    <property type="project" value="InterPro"/>
</dbReference>
<dbReference type="PANTHER" id="PTHR37984">
    <property type="entry name" value="PROTEIN CBG26694"/>
    <property type="match status" value="1"/>
</dbReference>
<reference evidence="15" key="3">
    <citation type="submission" date="2025-09" db="UniProtKB">
        <authorList>
            <consortium name="Ensembl"/>
        </authorList>
    </citation>
    <scope>IDENTIFICATION</scope>
    <source>
        <strain evidence="15">Hd-rR</strain>
    </source>
</reference>
<dbReference type="PROSITE" id="PS50175">
    <property type="entry name" value="ASP_PROT_RETROV"/>
    <property type="match status" value="1"/>
</dbReference>
<dbReference type="Gene3D" id="1.10.340.70">
    <property type="match status" value="1"/>
</dbReference>
<dbReference type="InterPro" id="IPR043128">
    <property type="entry name" value="Rev_trsase/Diguanyl_cyclase"/>
</dbReference>
<keyword evidence="5" id="KW-0540">Nuclease</keyword>
<dbReference type="InterPro" id="IPR003309">
    <property type="entry name" value="SCAN_dom"/>
</dbReference>
<feature type="compositionally biased region" description="Basic and acidic residues" evidence="11">
    <location>
        <begin position="380"/>
        <end position="394"/>
    </location>
</feature>
<dbReference type="GO" id="GO:0008270">
    <property type="term" value="F:zinc ion binding"/>
    <property type="evidence" value="ECO:0007669"/>
    <property type="project" value="UniProtKB-KW"/>
</dbReference>
<dbReference type="FunFam" id="1.10.340.70:FF:000001">
    <property type="entry name" value="Retrovirus-related Pol polyprotein from transposon gypsy-like Protein"/>
    <property type="match status" value="1"/>
</dbReference>
<evidence type="ECO:0000256" key="4">
    <source>
        <dbReference type="ARBA" id="ARBA00022695"/>
    </source>
</evidence>
<dbReference type="GO" id="GO:0003676">
    <property type="term" value="F:nucleic acid binding"/>
    <property type="evidence" value="ECO:0007669"/>
    <property type="project" value="InterPro"/>
</dbReference>
<keyword evidence="10" id="KW-0479">Metal-binding</keyword>
<dbReference type="PROSITE" id="PS50158">
    <property type="entry name" value="ZF_CCHC"/>
    <property type="match status" value="1"/>
</dbReference>
<reference evidence="15" key="2">
    <citation type="submission" date="2025-08" db="UniProtKB">
        <authorList>
            <consortium name="Ensembl"/>
        </authorList>
    </citation>
    <scope>IDENTIFICATION</scope>
    <source>
        <strain evidence="15">Hd-rR</strain>
    </source>
</reference>
<reference evidence="15 16" key="1">
    <citation type="journal article" date="2007" name="Nature">
        <title>The medaka draft genome and insights into vertebrate genome evolution.</title>
        <authorList>
            <person name="Kasahara M."/>
            <person name="Naruse K."/>
            <person name="Sasaki S."/>
            <person name="Nakatani Y."/>
            <person name="Qu W."/>
            <person name="Ahsan B."/>
            <person name="Yamada T."/>
            <person name="Nagayasu Y."/>
            <person name="Doi K."/>
            <person name="Kasai Y."/>
            <person name="Jindo T."/>
            <person name="Kobayashi D."/>
            <person name="Shimada A."/>
            <person name="Toyoda A."/>
            <person name="Kuroki Y."/>
            <person name="Fujiyama A."/>
            <person name="Sasaki T."/>
            <person name="Shimizu A."/>
            <person name="Asakawa S."/>
            <person name="Shimizu N."/>
            <person name="Hashimoto S."/>
            <person name="Yang J."/>
            <person name="Lee Y."/>
            <person name="Matsushima K."/>
            <person name="Sugano S."/>
            <person name="Sakaizumi M."/>
            <person name="Narita T."/>
            <person name="Ohishi K."/>
            <person name="Haga S."/>
            <person name="Ohta F."/>
            <person name="Nomoto H."/>
            <person name="Nogata K."/>
            <person name="Morishita T."/>
            <person name="Endo T."/>
            <person name="Shin-I T."/>
            <person name="Takeda H."/>
            <person name="Morishita S."/>
            <person name="Kohara Y."/>
        </authorList>
    </citation>
    <scope>NUCLEOTIDE SEQUENCE [LARGE SCALE GENOMIC DNA]</scope>
    <source>
        <strain evidence="15 16">Hd-rR</strain>
    </source>
</reference>
<dbReference type="SUPFAM" id="SSF47353">
    <property type="entry name" value="Retrovirus capsid dimerization domain-like"/>
    <property type="match status" value="1"/>
</dbReference>
<evidence type="ECO:0000259" key="12">
    <source>
        <dbReference type="PROSITE" id="PS50158"/>
    </source>
</evidence>
<keyword evidence="10" id="KW-0862">Zinc</keyword>
<keyword evidence="16" id="KW-1185">Reference proteome</keyword>
<dbReference type="Ensembl" id="ENSORLT00000041026.1">
    <property type="protein sequence ID" value="ENSORLP00000035556.1"/>
    <property type="gene ID" value="ENSORLG00000029874.1"/>
</dbReference>
<dbReference type="FunFam" id="3.30.420.10:FF:000032">
    <property type="entry name" value="Retrovirus-related Pol polyprotein from transposon 297-like Protein"/>
    <property type="match status" value="1"/>
</dbReference>